<evidence type="ECO:0000313" key="2">
    <source>
        <dbReference type="EMBL" id="VTP68897.1"/>
    </source>
</evidence>
<dbReference type="Proteomes" id="UP000310719">
    <property type="component" value="Chromosome"/>
</dbReference>
<protein>
    <submittedName>
        <fullName evidence="2">Multidrug resistance outer membrane protein MdtQ</fullName>
    </submittedName>
</protein>
<gene>
    <name evidence="2" type="ORF">NCTC13032_03787</name>
</gene>
<organism evidence="2 3">
    <name type="scientific">Leclercia adecarboxylata</name>
    <dbReference type="NCBI Taxonomy" id="83655"/>
    <lineage>
        <taxon>Bacteria</taxon>
        <taxon>Pseudomonadati</taxon>
        <taxon>Pseudomonadota</taxon>
        <taxon>Gammaproteobacteria</taxon>
        <taxon>Enterobacterales</taxon>
        <taxon>Enterobacteriaceae</taxon>
        <taxon>Leclercia</taxon>
    </lineage>
</organism>
<feature type="region of interest" description="Disordered" evidence="1">
    <location>
        <begin position="17"/>
        <end position="47"/>
    </location>
</feature>
<accession>A0A4U9HWG4</accession>
<reference evidence="2 3" key="1">
    <citation type="submission" date="2019-05" db="EMBL/GenBank/DDBJ databases">
        <authorList>
            <consortium name="Pathogen Informatics"/>
        </authorList>
    </citation>
    <scope>NUCLEOTIDE SEQUENCE [LARGE SCALE GENOMIC DNA]</scope>
    <source>
        <strain evidence="2 3">NCTC13032</strain>
    </source>
</reference>
<dbReference type="Gene3D" id="1.20.1600.10">
    <property type="entry name" value="Outer membrane efflux proteins (OEP)"/>
    <property type="match status" value="1"/>
</dbReference>
<dbReference type="SUPFAM" id="SSF56954">
    <property type="entry name" value="Outer membrane efflux proteins (OEP)"/>
    <property type="match status" value="1"/>
</dbReference>
<evidence type="ECO:0000313" key="3">
    <source>
        <dbReference type="Proteomes" id="UP000310719"/>
    </source>
</evidence>
<dbReference type="AlphaFoldDB" id="A0A4U9HWG4"/>
<evidence type="ECO:0000256" key="1">
    <source>
        <dbReference type="SAM" id="MobiDB-lite"/>
    </source>
</evidence>
<name>A0A4U9HWG4_9ENTR</name>
<dbReference type="EMBL" id="LR590464">
    <property type="protein sequence ID" value="VTP68897.1"/>
    <property type="molecule type" value="Genomic_DNA"/>
</dbReference>
<proteinExistence type="predicted"/>
<feature type="compositionally biased region" description="Low complexity" evidence="1">
    <location>
        <begin position="38"/>
        <end position="47"/>
    </location>
</feature>
<sequence length="132" mass="14990">MIRRPLTALLMNRRPERLPVGGCRAGEAHPPDPPPSGAPSTGPASPAEQMWWRNFHDSQLNAYVDQALRNNSDVLIARERINEYQARVYASEGRPVSDPGCRFECRSHPVPVCRHRFTRLRRAVQRQPDGQL</sequence>